<protein>
    <submittedName>
        <fullName evidence="2">Uncharacterized protein</fullName>
    </submittedName>
</protein>
<reference evidence="2 3" key="1">
    <citation type="journal article" date="2019" name="Int. J. Syst. Evol. Microbiol.">
        <title>The Global Catalogue of Microorganisms (GCM) 10K type strain sequencing project: providing services to taxonomists for standard genome sequencing and annotation.</title>
        <authorList>
            <consortium name="The Broad Institute Genomics Platform"/>
            <consortium name="The Broad Institute Genome Sequencing Center for Infectious Disease"/>
            <person name="Wu L."/>
            <person name="Ma J."/>
        </authorList>
    </citation>
    <scope>NUCLEOTIDE SEQUENCE [LARGE SCALE GENOMIC DNA]</scope>
    <source>
        <strain evidence="2 3">JCM 6923</strain>
    </source>
</reference>
<proteinExistence type="predicted"/>
<accession>A0ABN3N243</accession>
<evidence type="ECO:0000256" key="1">
    <source>
        <dbReference type="SAM" id="MobiDB-lite"/>
    </source>
</evidence>
<evidence type="ECO:0000313" key="3">
    <source>
        <dbReference type="Proteomes" id="UP001501721"/>
    </source>
</evidence>
<organism evidence="2 3">
    <name type="scientific">Streptomyces graminearus</name>
    <dbReference type="NCBI Taxonomy" id="284030"/>
    <lineage>
        <taxon>Bacteria</taxon>
        <taxon>Bacillati</taxon>
        <taxon>Actinomycetota</taxon>
        <taxon>Actinomycetes</taxon>
        <taxon>Kitasatosporales</taxon>
        <taxon>Streptomycetaceae</taxon>
        <taxon>Streptomyces</taxon>
    </lineage>
</organism>
<feature type="compositionally biased region" description="Polar residues" evidence="1">
    <location>
        <begin position="1"/>
        <end position="11"/>
    </location>
</feature>
<keyword evidence="3" id="KW-1185">Reference proteome</keyword>
<comment type="caution">
    <text evidence="2">The sequence shown here is derived from an EMBL/GenBank/DDBJ whole genome shotgun (WGS) entry which is preliminary data.</text>
</comment>
<feature type="region of interest" description="Disordered" evidence="1">
    <location>
        <begin position="1"/>
        <end position="20"/>
    </location>
</feature>
<sequence length="118" mass="12227">MRTAGQRTQAAGQVGKLEGVPAEHVDVMPHERGEAALVALPGPGMEDLPGEGVATLLEVRLALDLPPVAGLVGQAQDVQGLGDPPVVGGRVAERGGPAVAGQHPDHVVRARRRCKWSR</sequence>
<evidence type="ECO:0000313" key="2">
    <source>
        <dbReference type="EMBL" id="GAA2513067.1"/>
    </source>
</evidence>
<dbReference type="EMBL" id="BAAATL010000057">
    <property type="protein sequence ID" value="GAA2513067.1"/>
    <property type="molecule type" value="Genomic_DNA"/>
</dbReference>
<gene>
    <name evidence="2" type="ORF">GCM10010422_76700</name>
</gene>
<dbReference type="Proteomes" id="UP001501721">
    <property type="component" value="Unassembled WGS sequence"/>
</dbReference>
<name>A0ABN3N243_9ACTN</name>